<feature type="domain" description="Spermatogenesis-associated protein 6 N-terminal" evidence="3">
    <location>
        <begin position="11"/>
        <end position="151"/>
    </location>
</feature>
<dbReference type="GO" id="GO:0007283">
    <property type="term" value="P:spermatogenesis"/>
    <property type="evidence" value="ECO:0007669"/>
    <property type="project" value="InterPro"/>
</dbReference>
<reference evidence="4" key="2">
    <citation type="submission" date="2023-03" db="EMBL/GenBank/DDBJ databases">
        <authorList>
            <person name="Inwood S.N."/>
            <person name="Skelly J.G."/>
            <person name="Guhlin J."/>
            <person name="Harrop T.W.R."/>
            <person name="Goldson S.G."/>
            <person name="Dearden P.K."/>
        </authorList>
    </citation>
    <scope>NUCLEOTIDE SEQUENCE</scope>
    <source>
        <strain evidence="4">Irish</strain>
        <tissue evidence="4">Whole body</tissue>
    </source>
</reference>
<dbReference type="PANTHER" id="PTHR16435:SF6">
    <property type="entry name" value="IP09370P"/>
    <property type="match status" value="1"/>
</dbReference>
<keyword evidence="5" id="KW-1185">Reference proteome</keyword>
<comment type="caution">
    <text evidence="4">The sequence shown here is derived from an EMBL/GenBank/DDBJ whole genome shotgun (WGS) entry which is preliminary data.</text>
</comment>
<organism evidence="4 5">
    <name type="scientific">Microctonus aethiopoides</name>
    <dbReference type="NCBI Taxonomy" id="144406"/>
    <lineage>
        <taxon>Eukaryota</taxon>
        <taxon>Metazoa</taxon>
        <taxon>Ecdysozoa</taxon>
        <taxon>Arthropoda</taxon>
        <taxon>Hexapoda</taxon>
        <taxon>Insecta</taxon>
        <taxon>Pterygota</taxon>
        <taxon>Neoptera</taxon>
        <taxon>Endopterygota</taxon>
        <taxon>Hymenoptera</taxon>
        <taxon>Apocrita</taxon>
        <taxon>Ichneumonoidea</taxon>
        <taxon>Braconidae</taxon>
        <taxon>Euphorinae</taxon>
        <taxon>Microctonus</taxon>
    </lineage>
</organism>
<evidence type="ECO:0000313" key="5">
    <source>
        <dbReference type="Proteomes" id="UP001168990"/>
    </source>
</evidence>
<dbReference type="PANTHER" id="PTHR16435">
    <property type="entry name" value="SPERMATOGENESIS-ASSOCIATED PROTEIN 6 SPATA6"/>
    <property type="match status" value="1"/>
</dbReference>
<evidence type="ECO:0000256" key="1">
    <source>
        <dbReference type="ARBA" id="ARBA00006215"/>
    </source>
</evidence>
<accession>A0AA39FVV2</accession>
<dbReference type="Pfam" id="PF14909">
    <property type="entry name" value="SPATA6"/>
    <property type="match status" value="1"/>
</dbReference>
<dbReference type="InterPro" id="IPR042769">
    <property type="entry name" value="SPATA6_fam"/>
</dbReference>
<evidence type="ECO:0000313" key="4">
    <source>
        <dbReference type="EMBL" id="KAK0176804.1"/>
    </source>
</evidence>
<sequence length="324" mass="37120">MTSKGFSVKVYFDLHIINCPGVWLCPNGCVALRINTLNSHIESRKLSPIFPIIFNEKFLFKKRFIEVCTLAQLEGCLEDEYLYAELIQWPTVECKGVILSTFETNLMDLLYPAPCLKGLLPGIDVDLLMEPSKYFPGILAPKIEISTRTVIEEVEICGLNIIGAHIINPKLINSKGRPCIHRKRPSDGGIIRQKRVCHTQGIPKSPINRCTHHLNNCNDEFLVPCSRGRRTEIHIDQCYQKSQRGLKCYSPSRYQEINDNYNSEQVLHDFDDCAVCLKYRSYFSKNSPSQDTFRERNNNDCSRREATYGVCDVTNCTYHEPSDK</sequence>
<protein>
    <recommendedName>
        <fullName evidence="3">Spermatogenesis-associated protein 6 N-terminal domain-containing protein</fullName>
    </recommendedName>
</protein>
<dbReference type="GO" id="GO:0032027">
    <property type="term" value="F:myosin light chain binding"/>
    <property type="evidence" value="ECO:0007669"/>
    <property type="project" value="InterPro"/>
</dbReference>
<evidence type="ECO:0000259" key="3">
    <source>
        <dbReference type="Pfam" id="PF14909"/>
    </source>
</evidence>
<dbReference type="AlphaFoldDB" id="A0AA39FVV2"/>
<evidence type="ECO:0000256" key="2">
    <source>
        <dbReference type="ARBA" id="ARBA00022553"/>
    </source>
</evidence>
<keyword evidence="2" id="KW-0597">Phosphoprotein</keyword>
<name>A0AA39FVV2_9HYME</name>
<reference evidence="4" key="1">
    <citation type="journal article" date="2023" name="bioRxiv">
        <title>Scaffold-level genome assemblies of two parasitoid biocontrol wasps reveal the parthenogenesis mechanism and an associated novel virus.</title>
        <authorList>
            <person name="Inwood S."/>
            <person name="Skelly J."/>
            <person name="Guhlin J."/>
            <person name="Harrop T."/>
            <person name="Goldson S."/>
            <person name="Dearden P."/>
        </authorList>
    </citation>
    <scope>NUCLEOTIDE SEQUENCE</scope>
    <source>
        <strain evidence="4">Irish</strain>
        <tissue evidence="4">Whole body</tissue>
    </source>
</reference>
<dbReference type="GO" id="GO:0120212">
    <property type="term" value="C:sperm head-tail coupling apparatus"/>
    <property type="evidence" value="ECO:0007669"/>
    <property type="project" value="InterPro"/>
</dbReference>
<dbReference type="InterPro" id="IPR032732">
    <property type="entry name" value="SPATA6_N"/>
</dbReference>
<dbReference type="Proteomes" id="UP001168990">
    <property type="component" value="Unassembled WGS sequence"/>
</dbReference>
<comment type="similarity">
    <text evidence="1">Belongs to the SPATA6 family.</text>
</comment>
<proteinExistence type="inferred from homology"/>
<gene>
    <name evidence="4" type="ORF">PV328_000909</name>
</gene>
<dbReference type="EMBL" id="JAQQBS010000001">
    <property type="protein sequence ID" value="KAK0176804.1"/>
    <property type="molecule type" value="Genomic_DNA"/>
</dbReference>